<protein>
    <submittedName>
        <fullName evidence="1">Uncharacterized protein</fullName>
    </submittedName>
</protein>
<evidence type="ECO:0000313" key="1">
    <source>
        <dbReference type="EMBL" id="KAJ0111005.1"/>
    </source>
</evidence>
<reference evidence="2" key="1">
    <citation type="journal article" date="2023" name="G3 (Bethesda)">
        <title>Genome assembly and association tests identify interacting loci associated with vigor, precocity, and sex in interspecific pistachio rootstocks.</title>
        <authorList>
            <person name="Palmer W."/>
            <person name="Jacygrad E."/>
            <person name="Sagayaradj S."/>
            <person name="Cavanaugh K."/>
            <person name="Han R."/>
            <person name="Bertier L."/>
            <person name="Beede B."/>
            <person name="Kafkas S."/>
            <person name="Golino D."/>
            <person name="Preece J."/>
            <person name="Michelmore R."/>
        </authorList>
    </citation>
    <scope>NUCLEOTIDE SEQUENCE [LARGE SCALE GENOMIC DNA]</scope>
</reference>
<gene>
    <name evidence="1" type="ORF">Patl1_03540</name>
</gene>
<evidence type="ECO:0000313" key="2">
    <source>
        <dbReference type="Proteomes" id="UP001164250"/>
    </source>
</evidence>
<dbReference type="Proteomes" id="UP001164250">
    <property type="component" value="Chromosome 1"/>
</dbReference>
<dbReference type="EMBL" id="CM047897">
    <property type="protein sequence ID" value="KAJ0111005.1"/>
    <property type="molecule type" value="Genomic_DNA"/>
</dbReference>
<organism evidence="1 2">
    <name type="scientific">Pistacia atlantica</name>
    <dbReference type="NCBI Taxonomy" id="434234"/>
    <lineage>
        <taxon>Eukaryota</taxon>
        <taxon>Viridiplantae</taxon>
        <taxon>Streptophyta</taxon>
        <taxon>Embryophyta</taxon>
        <taxon>Tracheophyta</taxon>
        <taxon>Spermatophyta</taxon>
        <taxon>Magnoliopsida</taxon>
        <taxon>eudicotyledons</taxon>
        <taxon>Gunneridae</taxon>
        <taxon>Pentapetalae</taxon>
        <taxon>rosids</taxon>
        <taxon>malvids</taxon>
        <taxon>Sapindales</taxon>
        <taxon>Anacardiaceae</taxon>
        <taxon>Pistacia</taxon>
    </lineage>
</organism>
<name>A0ACC1C5M7_9ROSI</name>
<proteinExistence type="predicted"/>
<comment type="caution">
    <text evidence="1">The sequence shown here is derived from an EMBL/GenBank/DDBJ whole genome shotgun (WGS) entry which is preliminary data.</text>
</comment>
<sequence length="330" mass="36922">MHKSFAHSRIGEALDFGVTSSPILVSCFRNYSMGSREDVRLWLCRIVAIVMMVFAAVGIEAGRSETNSGFKKYLMTSYFEKYENLVDSNFQDFLGHVLHSGLCEVLPDNLRPVSKNSVLQRHLIGEGSHRHLSSSIRFVINPKSMAELPINYCEVLVVERLPAGVFADPFELQHLQQRGVFTDIAVFGDTNLELPSFRSNRSAVEIHMNVDPSIFQEKALEIKLQLPLHARYQPLDESGYSRIKFSDPDLFMRCCIKGKLQNQSCLFISTTDHAESETEAAVWTIPSGIKAHSEIVSVVTFISAILSTLAIVWASIFCSDIKPGKSSKQS</sequence>
<keyword evidence="2" id="KW-1185">Reference proteome</keyword>
<accession>A0ACC1C5M7</accession>